<feature type="transmembrane region" description="Helical" evidence="1">
    <location>
        <begin position="58"/>
        <end position="75"/>
    </location>
</feature>
<feature type="transmembrane region" description="Helical" evidence="1">
    <location>
        <begin position="291"/>
        <end position="309"/>
    </location>
</feature>
<evidence type="ECO:0000313" key="5">
    <source>
        <dbReference type="Proteomes" id="UP000001213"/>
    </source>
</evidence>
<dbReference type="InterPro" id="IPR007349">
    <property type="entry name" value="DUF418"/>
</dbReference>
<evidence type="ECO:0008006" key="6">
    <source>
        <dbReference type="Google" id="ProtNLM"/>
    </source>
</evidence>
<evidence type="ECO:0000256" key="1">
    <source>
        <dbReference type="SAM" id="Phobius"/>
    </source>
</evidence>
<feature type="transmembrane region" description="Helical" evidence="1">
    <location>
        <begin position="95"/>
        <end position="123"/>
    </location>
</feature>
<dbReference type="EMBL" id="CP001966">
    <property type="protein sequence ID" value="ADG77281.1"/>
    <property type="molecule type" value="Genomic_DNA"/>
</dbReference>
<feature type="domain" description="DUF418" evidence="2">
    <location>
        <begin position="276"/>
        <end position="396"/>
    </location>
</feature>
<feature type="transmembrane region" description="Helical" evidence="1">
    <location>
        <begin position="321"/>
        <end position="341"/>
    </location>
</feature>
<keyword evidence="1" id="KW-0472">Membrane</keyword>
<dbReference type="Pfam" id="PF04235">
    <property type="entry name" value="DUF418"/>
    <property type="match status" value="1"/>
</dbReference>
<accession>D5USZ4</accession>
<keyword evidence="1" id="KW-0812">Transmembrane</keyword>
<dbReference type="STRING" id="521096.Tpau_0644"/>
<evidence type="ECO:0000313" key="4">
    <source>
        <dbReference type="EMBL" id="ADG77281.1"/>
    </source>
</evidence>
<dbReference type="InterPro" id="IPR052529">
    <property type="entry name" value="Bact_Transport_Assoc"/>
</dbReference>
<name>D5USZ4_TSUPD</name>
<dbReference type="eggNOG" id="COG2311">
    <property type="taxonomic scope" value="Bacteria"/>
</dbReference>
<proteinExistence type="predicted"/>
<dbReference type="InterPro" id="IPR012429">
    <property type="entry name" value="HGSNAT_cat"/>
</dbReference>
<dbReference type="PANTHER" id="PTHR30590">
    <property type="entry name" value="INNER MEMBRANE PROTEIN"/>
    <property type="match status" value="1"/>
</dbReference>
<organism evidence="4 5">
    <name type="scientific">Tsukamurella paurometabola (strain ATCC 8368 / DSM 20162 / CCUG 35730 / CIP 100753 / JCM 10117 / KCTC 9821 / NBRC 16120 / NCIMB 702349 / NCTC 13040)</name>
    <name type="common">Corynebacterium paurometabolum</name>
    <dbReference type="NCBI Taxonomy" id="521096"/>
    <lineage>
        <taxon>Bacteria</taxon>
        <taxon>Bacillati</taxon>
        <taxon>Actinomycetota</taxon>
        <taxon>Actinomycetes</taxon>
        <taxon>Mycobacteriales</taxon>
        <taxon>Tsukamurellaceae</taxon>
        <taxon>Tsukamurella</taxon>
    </lineage>
</organism>
<feature type="transmembrane region" description="Helical" evidence="1">
    <location>
        <begin position="177"/>
        <end position="203"/>
    </location>
</feature>
<evidence type="ECO:0000259" key="3">
    <source>
        <dbReference type="Pfam" id="PF07786"/>
    </source>
</evidence>
<dbReference type="HOGENOM" id="CLU_036065_1_0_11"/>
<gene>
    <name evidence="4" type="ordered locus">Tpau_0644</name>
</gene>
<feature type="domain" description="Heparan-alpha-glucosaminide N-acetyltransferase catalytic" evidence="3">
    <location>
        <begin position="20"/>
        <end position="209"/>
    </location>
</feature>
<dbReference type="Pfam" id="PF07786">
    <property type="entry name" value="HGSNAT_cat"/>
    <property type="match status" value="1"/>
</dbReference>
<keyword evidence="5" id="KW-1185">Reference proteome</keyword>
<dbReference type="AlphaFoldDB" id="D5USZ4"/>
<feature type="transmembrane region" description="Helical" evidence="1">
    <location>
        <begin position="361"/>
        <end position="382"/>
    </location>
</feature>
<evidence type="ECO:0000259" key="2">
    <source>
        <dbReference type="Pfam" id="PF04235"/>
    </source>
</evidence>
<dbReference type="KEGG" id="tpr:Tpau_0644"/>
<dbReference type="PANTHER" id="PTHR30590:SF2">
    <property type="entry name" value="INNER MEMBRANE PROTEIN"/>
    <property type="match status" value="1"/>
</dbReference>
<feature type="transmembrane region" description="Helical" evidence="1">
    <location>
        <begin position="135"/>
        <end position="157"/>
    </location>
</feature>
<dbReference type="Proteomes" id="UP000001213">
    <property type="component" value="Chromosome"/>
</dbReference>
<reference evidence="5" key="1">
    <citation type="submission" date="2010-03" db="EMBL/GenBank/DDBJ databases">
        <title>The complete chromosome of Tsukamurella paurometabola DSM 20162.</title>
        <authorList>
            <consortium name="US DOE Joint Genome Institute (JGI-PGF)"/>
            <person name="Lucas S."/>
            <person name="Copeland A."/>
            <person name="Lapidus A."/>
            <person name="Glavina del Rio T."/>
            <person name="Dalin E."/>
            <person name="Tice H."/>
            <person name="Bruce D."/>
            <person name="Goodwin L."/>
            <person name="Pitluck S."/>
            <person name="Kyrpides N."/>
            <person name="Mavromatis K."/>
            <person name="Ivanova N."/>
            <person name="Mikhailova N."/>
            <person name="Munk A.C."/>
            <person name="Brettin T."/>
            <person name="Detter J.C."/>
            <person name="Tapia R."/>
            <person name="Han C."/>
            <person name="Larimer F."/>
            <person name="Land M."/>
            <person name="Hauser L."/>
            <person name="Markowitz V."/>
            <person name="Cheng J.-F."/>
            <person name="Hugenholtz P."/>
            <person name="Woyke T."/>
            <person name="Wu D."/>
            <person name="Jando M."/>
            <person name="Brambilla E."/>
            <person name="Klenk H.-P."/>
            <person name="Eisen J.A."/>
        </authorList>
    </citation>
    <scope>NUCLEOTIDE SEQUENCE [LARGE SCALE GENOMIC DNA]</scope>
    <source>
        <strain evidence="5">ATCC 8368 / DSM 20162 / CCUG 35730 / CIP 100753 / JCM 10117 / KCTC 9821 / NBRC 16120 / NCIMB 702349 / NCTC 13040</strain>
    </source>
</reference>
<reference evidence="4 5" key="2">
    <citation type="journal article" date="2011" name="Stand. Genomic Sci.">
        <title>Complete genome sequence of Tsukamurella paurometabola type strain (no. 33).</title>
        <authorList>
            <person name="Munk A.C."/>
            <person name="Lapidus A."/>
            <person name="Lucas S."/>
            <person name="Nolan M."/>
            <person name="Tice H."/>
            <person name="Cheng J.F."/>
            <person name="Del Rio T.G."/>
            <person name="Goodwin L."/>
            <person name="Pitluck S."/>
            <person name="Liolios K."/>
            <person name="Huntemann M."/>
            <person name="Ivanova N."/>
            <person name="Mavromatis K."/>
            <person name="Mikhailova N."/>
            <person name="Pati A."/>
            <person name="Chen A."/>
            <person name="Palaniappan K."/>
            <person name="Tapia R."/>
            <person name="Han C."/>
            <person name="Land M."/>
            <person name="Hauser L."/>
            <person name="Chang Y.J."/>
            <person name="Jeffries C.D."/>
            <person name="Brettin T."/>
            <person name="Yasawong M."/>
            <person name="Brambilla E.M."/>
            <person name="Rohde M."/>
            <person name="Sikorski J."/>
            <person name="Goker M."/>
            <person name="Detter J.C."/>
            <person name="Woyke T."/>
            <person name="Bristow J."/>
            <person name="Eisen J.A."/>
            <person name="Markowitz V."/>
            <person name="Hugenholtz P."/>
            <person name="Kyrpides N.C."/>
            <person name="Klenk H.P."/>
        </authorList>
    </citation>
    <scope>NUCLEOTIDE SEQUENCE [LARGE SCALE GENOMIC DNA]</scope>
    <source>
        <strain evidence="5">ATCC 8368 / DSM 20162 / CCUG 35730 / CIP 100753 / JCM 10117 / KCTC 9821 / NBRC 16120 / NCIMB 702349 / NCTC 13040</strain>
    </source>
</reference>
<sequence length="412" mass="43019">MTASAPTDTSTGSGVASPGRLIGVDAARGLAVLGMCLVHVNPTDGPTWLVTLAQGRSSALFAVLAGVSLALLSGGSQPPADLTATRWRIAVRALILLLLGLALTLLGTSVMVILCYYAVYFLLCLPLLRLGTVPLAWLSVITAVAGPVVSFLIRSQMEINEFGGAPTFDTVTDLRGTLTLVFLTGAYPVVTWIPFVLAGLALGRAGVATIRPARIIAAGAAAAVIGFGGSWFAQSVLGGRDRLLEMLRPMLADSGISADSILDTPSMGTTSTTSWWNLTLANPHSGTPFEIVGSIGIALVVIGGLTVICQRRSARRVLRPLIATGAMALTAYCLQIVLLAVFPPVRAEGERIVTFGAVSGWFYYAALVIVISGFATAWMAYFRRGPLESLLHRATALVGTRPGASTRGAEQR</sequence>
<protein>
    <recommendedName>
        <fullName evidence="6">Heparan-alpha-glucosaminide N-acetyltransferase catalytic domain-containing protein</fullName>
    </recommendedName>
</protein>
<feature type="transmembrane region" description="Helical" evidence="1">
    <location>
        <begin position="215"/>
        <end position="233"/>
    </location>
</feature>
<dbReference type="RefSeq" id="WP_013125323.1">
    <property type="nucleotide sequence ID" value="NC_014158.1"/>
</dbReference>
<keyword evidence="1" id="KW-1133">Transmembrane helix</keyword>